<dbReference type="Gene3D" id="3.40.250.10">
    <property type="entry name" value="Rhodanese-like domain"/>
    <property type="match status" value="1"/>
</dbReference>
<feature type="transmembrane region" description="Helical" evidence="1">
    <location>
        <begin position="6"/>
        <end position="24"/>
    </location>
</feature>
<dbReference type="PROSITE" id="PS50206">
    <property type="entry name" value="RHODANESE_3"/>
    <property type="match status" value="1"/>
</dbReference>
<protein>
    <submittedName>
        <fullName evidence="3">Rhodanese-like domain-containing protein</fullName>
    </submittedName>
</protein>
<gene>
    <name evidence="3" type="ORF">FTV88_1132</name>
</gene>
<evidence type="ECO:0000259" key="2">
    <source>
        <dbReference type="PROSITE" id="PS50206"/>
    </source>
</evidence>
<accession>A0A5Q2N0H4</accession>
<name>A0A5Q2N0H4_9FIRM</name>
<dbReference type="InterPro" id="IPR036873">
    <property type="entry name" value="Rhodanese-like_dom_sf"/>
</dbReference>
<dbReference type="EMBL" id="CP045875">
    <property type="protein sequence ID" value="QGG47279.1"/>
    <property type="molecule type" value="Genomic_DNA"/>
</dbReference>
<dbReference type="PANTHER" id="PTHR43031">
    <property type="entry name" value="FAD-DEPENDENT OXIDOREDUCTASE"/>
    <property type="match status" value="1"/>
</dbReference>
<evidence type="ECO:0000256" key="1">
    <source>
        <dbReference type="SAM" id="Phobius"/>
    </source>
</evidence>
<reference evidence="4" key="1">
    <citation type="submission" date="2019-11" db="EMBL/GenBank/DDBJ databases">
        <title>Genome sequence of Heliorestis convoluta strain HH, an alkaliphilic and minimalistic phototrophic bacterium from a soda lake in Egypt.</title>
        <authorList>
            <person name="Dewey E.D."/>
            <person name="Stokes L.M."/>
            <person name="Burchell B.M."/>
            <person name="Shaffer K.N."/>
            <person name="Huntington A.M."/>
            <person name="Baker J.M."/>
            <person name="Nadendla S."/>
            <person name="Giglio M.G."/>
            <person name="Touchman J.W."/>
            <person name="Blankenship R.E."/>
            <person name="Madigan M.T."/>
            <person name="Sattley W.M."/>
        </authorList>
    </citation>
    <scope>NUCLEOTIDE SEQUENCE [LARGE SCALE GENOMIC DNA]</scope>
    <source>
        <strain evidence="4">HH</strain>
    </source>
</reference>
<dbReference type="OrthoDB" id="9800872at2"/>
<dbReference type="RefSeq" id="WP_153724691.1">
    <property type="nucleotide sequence ID" value="NZ_CP045875.1"/>
</dbReference>
<sequence>MDLQFFMTVSGTLVIVYIALRYYMGWDLPTITNEQASPLLKGKGSAIILDIRSKEEYKAQRAKNAINIPVKELPQRIEELRKYEDKLIIVMDQKGLGSKKVVRTLIKKDFPYVASFHHGFYA</sequence>
<feature type="domain" description="Rhodanese" evidence="2">
    <location>
        <begin position="42"/>
        <end position="122"/>
    </location>
</feature>
<keyword evidence="1" id="KW-0812">Transmembrane</keyword>
<dbReference type="SUPFAM" id="SSF52821">
    <property type="entry name" value="Rhodanese/Cell cycle control phosphatase"/>
    <property type="match status" value="1"/>
</dbReference>
<keyword evidence="1" id="KW-0472">Membrane</keyword>
<keyword evidence="1" id="KW-1133">Transmembrane helix</keyword>
<evidence type="ECO:0000313" key="4">
    <source>
        <dbReference type="Proteomes" id="UP000366051"/>
    </source>
</evidence>
<dbReference type="PANTHER" id="PTHR43031:SF7">
    <property type="entry name" value="NITRIC OXIDE REDUCTASE FLRD-NAD(+) REDUCTASE"/>
    <property type="match status" value="1"/>
</dbReference>
<evidence type="ECO:0000313" key="3">
    <source>
        <dbReference type="EMBL" id="QGG47279.1"/>
    </source>
</evidence>
<proteinExistence type="predicted"/>
<dbReference type="KEGG" id="hcv:FTV88_1132"/>
<dbReference type="InterPro" id="IPR050229">
    <property type="entry name" value="GlpE_sulfurtransferase"/>
</dbReference>
<keyword evidence="4" id="KW-1185">Reference proteome</keyword>
<dbReference type="InterPro" id="IPR001763">
    <property type="entry name" value="Rhodanese-like_dom"/>
</dbReference>
<organism evidence="3 4">
    <name type="scientific">Heliorestis convoluta</name>
    <dbReference type="NCBI Taxonomy" id="356322"/>
    <lineage>
        <taxon>Bacteria</taxon>
        <taxon>Bacillati</taxon>
        <taxon>Bacillota</taxon>
        <taxon>Clostridia</taxon>
        <taxon>Eubacteriales</taxon>
        <taxon>Heliobacteriaceae</taxon>
        <taxon>Heliorestis</taxon>
    </lineage>
</organism>
<dbReference type="Pfam" id="PF00581">
    <property type="entry name" value="Rhodanese"/>
    <property type="match status" value="1"/>
</dbReference>
<dbReference type="Proteomes" id="UP000366051">
    <property type="component" value="Chromosome"/>
</dbReference>
<dbReference type="CDD" id="cd00158">
    <property type="entry name" value="RHOD"/>
    <property type="match status" value="1"/>
</dbReference>
<dbReference type="AlphaFoldDB" id="A0A5Q2N0H4"/>